<name>A0A7S3R2C8_DUNTE</name>
<feature type="region of interest" description="Disordered" evidence="2">
    <location>
        <begin position="1"/>
        <end position="214"/>
    </location>
</feature>
<proteinExistence type="predicted"/>
<feature type="compositionally biased region" description="Low complexity" evidence="2">
    <location>
        <begin position="175"/>
        <end position="195"/>
    </location>
</feature>
<evidence type="ECO:0000256" key="1">
    <source>
        <dbReference type="SAM" id="Coils"/>
    </source>
</evidence>
<feature type="compositionally biased region" description="Low complexity" evidence="2">
    <location>
        <begin position="62"/>
        <end position="77"/>
    </location>
</feature>
<feature type="coiled-coil region" evidence="1">
    <location>
        <begin position="546"/>
        <end position="600"/>
    </location>
</feature>
<evidence type="ECO:0000256" key="2">
    <source>
        <dbReference type="SAM" id="MobiDB-lite"/>
    </source>
</evidence>
<gene>
    <name evidence="3" type="ORF">DTER00134_LOCUS15258</name>
</gene>
<feature type="region of interest" description="Disordered" evidence="2">
    <location>
        <begin position="236"/>
        <end position="346"/>
    </location>
</feature>
<feature type="compositionally biased region" description="Low complexity" evidence="2">
    <location>
        <begin position="86"/>
        <end position="108"/>
    </location>
</feature>
<feature type="region of interest" description="Disordered" evidence="2">
    <location>
        <begin position="507"/>
        <end position="541"/>
    </location>
</feature>
<feature type="compositionally biased region" description="Polar residues" evidence="2">
    <location>
        <begin position="284"/>
        <end position="297"/>
    </location>
</feature>
<dbReference type="EMBL" id="HBIP01025332">
    <property type="protein sequence ID" value="CAE0500185.1"/>
    <property type="molecule type" value="Transcribed_RNA"/>
</dbReference>
<sequence>MGELRRSPRGYNATHGMGVGVDGLHASTDTVLSTRSADRHMHVESSAAAAQYSPRSPRARVGDSPRSSSGGRGSAADLHLSADRNPLLSSASSSARGSLPSASPLSRSMEALTPRGLSAPHDLLPSPLRRSHDSNSSTRASALAALYRLQQQRPPHRRPLGRSSADRFLQGKHPSTSSAANSRQASSSAGGASTSKLTRPHDRTPIDPDLAPILRHSTDHHPVASRPDLAPILRRSSDLPLARNSRGGSTSRSSAARVPPPTSTSSSVSSSTTKPPLGLPRPSKPTSAFSGLLSSDLTHGPSLKDPLPAAAGTTTTLHSYPPSHFLSSRATSASASTTSLHTMEHPPQQHSAFTLYATGAGGRGGGVEGDPFMTSSWPPHGTDEVEGTAEGPHVRSSSGVSPFTLAASSARSRSVDCLNRPASASLDFTVTGFGLRPSSYVGSTQRRAMSQAVGNYFRPTDQHPHLRRQQRSASYSGEAHPYLFFGDRRASNASSMGWGAYPNWDTNREFGPLTREQRPKPASRQPQPQEEQAPPPKSHLPSFLFLKSEARRLAQLEAKRAEEAAAHAEAAAAEAKQRRAAAAEEALQEVERKAAAGRLEEANEACVSTQEVQVDEAGAGAGAKVQDEGVSGAQQLQDRARNAGQKEEREGEQGHTGRAEAEEGKRHSRSIGRTLGRKLSTLFGGGGASRKDGNDQ</sequence>
<evidence type="ECO:0000313" key="3">
    <source>
        <dbReference type="EMBL" id="CAE0500185.1"/>
    </source>
</evidence>
<reference evidence="3" key="1">
    <citation type="submission" date="2021-01" db="EMBL/GenBank/DDBJ databases">
        <authorList>
            <person name="Corre E."/>
            <person name="Pelletier E."/>
            <person name="Niang G."/>
            <person name="Scheremetjew M."/>
            <person name="Finn R."/>
            <person name="Kale V."/>
            <person name="Holt S."/>
            <person name="Cochrane G."/>
            <person name="Meng A."/>
            <person name="Brown T."/>
            <person name="Cohen L."/>
        </authorList>
    </citation>
    <scope>NUCLEOTIDE SEQUENCE</scope>
    <source>
        <strain evidence="3">CCMP1320</strain>
    </source>
</reference>
<feature type="compositionally biased region" description="Basic and acidic residues" evidence="2">
    <location>
        <begin position="638"/>
        <end position="665"/>
    </location>
</feature>
<feature type="compositionally biased region" description="Low complexity" evidence="2">
    <location>
        <begin position="242"/>
        <end position="276"/>
    </location>
</feature>
<feature type="region of interest" description="Disordered" evidence="2">
    <location>
        <begin position="618"/>
        <end position="696"/>
    </location>
</feature>
<organism evidence="3">
    <name type="scientific">Dunaliella tertiolecta</name>
    <name type="common">Green alga</name>
    <dbReference type="NCBI Taxonomy" id="3047"/>
    <lineage>
        <taxon>Eukaryota</taxon>
        <taxon>Viridiplantae</taxon>
        <taxon>Chlorophyta</taxon>
        <taxon>core chlorophytes</taxon>
        <taxon>Chlorophyceae</taxon>
        <taxon>CS clade</taxon>
        <taxon>Chlamydomonadales</taxon>
        <taxon>Dunaliellaceae</taxon>
        <taxon>Dunaliella</taxon>
    </lineage>
</organism>
<keyword evidence="1" id="KW-0175">Coiled coil</keyword>
<protein>
    <submittedName>
        <fullName evidence="3">Uncharacterized protein</fullName>
    </submittedName>
</protein>
<feature type="compositionally biased region" description="Low complexity" evidence="2">
    <location>
        <begin position="327"/>
        <end position="339"/>
    </location>
</feature>
<dbReference type="AlphaFoldDB" id="A0A7S3R2C8"/>
<accession>A0A7S3R2C8</accession>